<accession>W7TZ66</accession>
<name>W7TZ66_9STRA</name>
<reference evidence="2 3" key="1">
    <citation type="journal article" date="2014" name="Mol. Plant">
        <title>Chromosome Scale Genome Assembly and Transcriptome Profiling of Nannochloropsis gaditana in Nitrogen Depletion.</title>
        <authorList>
            <person name="Corteggiani Carpinelli E."/>
            <person name="Telatin A."/>
            <person name="Vitulo N."/>
            <person name="Forcato C."/>
            <person name="D'Angelo M."/>
            <person name="Schiavon R."/>
            <person name="Vezzi A."/>
            <person name="Giacometti G.M."/>
            <person name="Morosinotto T."/>
            <person name="Valle G."/>
        </authorList>
    </citation>
    <scope>NUCLEOTIDE SEQUENCE [LARGE SCALE GENOMIC DNA]</scope>
    <source>
        <strain evidence="2 3">B-31</strain>
    </source>
</reference>
<gene>
    <name evidence="2" type="ORF">Naga_100333g3</name>
</gene>
<comment type="caution">
    <text evidence="2">The sequence shown here is derived from an EMBL/GenBank/DDBJ whole genome shotgun (WGS) entry which is preliminary data.</text>
</comment>
<proteinExistence type="predicted"/>
<sequence length="202" mass="23063">MTAIPTTQPWIGFHHAFVHFPRRFLDTFPRCLLPSPLIPPSPKTLEADHFCFDRLDYPYGFLLSCLYDASCLSQTSSGRALSLGRPLRPSLPTLQDPPRILHHLHHAHAPILTRGILNVLPFQQHVVQPLQRRLHFLPSVLLCLSSWPLLHQAHRVHQGTLLMKSAHQTSFDSCPIEGELTSDRAQKMQERTSTLPRLRDFP</sequence>
<evidence type="ECO:0000256" key="1">
    <source>
        <dbReference type="SAM" id="MobiDB-lite"/>
    </source>
</evidence>
<dbReference type="EMBL" id="AZIL01000839">
    <property type="protein sequence ID" value="EWM25709.1"/>
    <property type="molecule type" value="Genomic_DNA"/>
</dbReference>
<evidence type="ECO:0000313" key="3">
    <source>
        <dbReference type="Proteomes" id="UP000019335"/>
    </source>
</evidence>
<evidence type="ECO:0000313" key="2">
    <source>
        <dbReference type="EMBL" id="EWM25709.1"/>
    </source>
</evidence>
<feature type="compositionally biased region" description="Basic and acidic residues" evidence="1">
    <location>
        <begin position="181"/>
        <end position="190"/>
    </location>
</feature>
<protein>
    <submittedName>
        <fullName evidence="2">Uncharacterized protein</fullName>
    </submittedName>
</protein>
<keyword evidence="3" id="KW-1185">Reference proteome</keyword>
<organism evidence="2 3">
    <name type="scientific">Nannochloropsis gaditana</name>
    <dbReference type="NCBI Taxonomy" id="72520"/>
    <lineage>
        <taxon>Eukaryota</taxon>
        <taxon>Sar</taxon>
        <taxon>Stramenopiles</taxon>
        <taxon>Ochrophyta</taxon>
        <taxon>Eustigmatophyceae</taxon>
        <taxon>Eustigmatales</taxon>
        <taxon>Monodopsidaceae</taxon>
        <taxon>Nannochloropsis</taxon>
    </lineage>
</organism>
<dbReference type="Proteomes" id="UP000019335">
    <property type="component" value="Chromosome 10"/>
</dbReference>
<feature type="region of interest" description="Disordered" evidence="1">
    <location>
        <begin position="180"/>
        <end position="202"/>
    </location>
</feature>
<dbReference type="AlphaFoldDB" id="W7TZ66"/>